<dbReference type="RefSeq" id="WP_147043995.1">
    <property type="nucleotide sequence ID" value="NZ_BAABIR010000001.1"/>
</dbReference>
<feature type="transmembrane region" description="Helical" evidence="2">
    <location>
        <begin position="181"/>
        <end position="202"/>
    </location>
</feature>
<keyword evidence="2" id="KW-0812">Transmembrane</keyword>
<dbReference type="Pfam" id="PF04087">
    <property type="entry name" value="DUF389"/>
    <property type="match status" value="1"/>
</dbReference>
<dbReference type="PANTHER" id="PTHR20992">
    <property type="entry name" value="AT15442P-RELATED"/>
    <property type="match status" value="1"/>
</dbReference>
<reference evidence="3 4" key="1">
    <citation type="journal article" date="2015" name="J. Microbiol.">
        <title>Sphingosinicella ginsenosidimutans sp. nov., with ginsenoside converting activity.</title>
        <authorList>
            <person name="Kim J.K."/>
            <person name="Kang M.S."/>
            <person name="Park S.C."/>
            <person name="Kim K.M."/>
            <person name="Choi K."/>
            <person name="Yoon M.H."/>
            <person name="Im W.T."/>
        </authorList>
    </citation>
    <scope>NUCLEOTIDE SEQUENCE [LARGE SCALE GENOMIC DNA]</scope>
    <source>
        <strain evidence="3 4">BS-11</strain>
    </source>
</reference>
<organism evidence="3 4">
    <name type="scientific">Allosphingosinicella ginsenosidimutans</name>
    <dbReference type="NCBI Taxonomy" id="1176539"/>
    <lineage>
        <taxon>Bacteria</taxon>
        <taxon>Pseudomonadati</taxon>
        <taxon>Pseudomonadota</taxon>
        <taxon>Alphaproteobacteria</taxon>
        <taxon>Sphingomonadales</taxon>
        <taxon>Sphingomonadaceae</taxon>
        <taxon>Allosphingosinicella</taxon>
    </lineage>
</organism>
<dbReference type="OrthoDB" id="9790659at2"/>
<dbReference type="PANTHER" id="PTHR20992:SF9">
    <property type="entry name" value="AT15442P-RELATED"/>
    <property type="match status" value="1"/>
</dbReference>
<dbReference type="AlphaFoldDB" id="A0A5C6TW13"/>
<dbReference type="EMBL" id="VOQQ01000001">
    <property type="protein sequence ID" value="TXC64572.1"/>
    <property type="molecule type" value="Genomic_DNA"/>
</dbReference>
<feature type="region of interest" description="Disordered" evidence="1">
    <location>
        <begin position="1"/>
        <end position="20"/>
    </location>
</feature>
<proteinExistence type="predicted"/>
<keyword evidence="2" id="KW-0472">Membrane</keyword>
<evidence type="ECO:0000313" key="3">
    <source>
        <dbReference type="EMBL" id="TXC64572.1"/>
    </source>
</evidence>
<feature type="compositionally biased region" description="Polar residues" evidence="1">
    <location>
        <begin position="7"/>
        <end position="20"/>
    </location>
</feature>
<evidence type="ECO:0000256" key="1">
    <source>
        <dbReference type="SAM" id="MobiDB-lite"/>
    </source>
</evidence>
<name>A0A5C6TW13_9SPHN</name>
<evidence type="ECO:0000256" key="2">
    <source>
        <dbReference type="SAM" id="Phobius"/>
    </source>
</evidence>
<sequence>MARNGPASPQGSTGPVGSLAANSTPHRVHIPFSRWWGHNVVASVDHAAVVTAVRDDAGWSPHFAFMSLMSAGIAVLGLLLSSPAVVIGAMLISPLMGPIIGLGFAVATFDLSEMRRTLRALAAGVVIATIFCALIVLVSPLQTVTDEIAARTRPNLFDLLVALFSGLAGTYAMIRGKHGTIVGVAIATALMPPIAVVGFGLATANLTVLGGAFLLFFTNLMTIAASAAFLARLYGFAPNLSPQQTRLQATLALAVMVALAVPLGLSLRQIGWETVASREIRQVVGRYFGDQARVNGLDVDYRSDPIEIVATLLTPQYRPDAERAITNQLGAMLGRRVHVSLDQIHTDNDATEAQQLAAARGLDAQRDADRVARQLALVAGVPADQVLIDRDARRAEVRAAELPGAPMIVYRQLERRVAAGEPDWSIALIPPVTPLGRVTFGDDAPDAGGAATIATAAWAAQRLGLPIAVSGGNPAEREAVVAALTQAGARASADGGPDGGDVRLGWRMPGVANAPAG</sequence>
<feature type="transmembrane region" description="Helical" evidence="2">
    <location>
        <begin position="247"/>
        <end position="267"/>
    </location>
</feature>
<protein>
    <submittedName>
        <fullName evidence="3">DUF389 domain-containing protein</fullName>
    </submittedName>
</protein>
<gene>
    <name evidence="3" type="ORF">FRZ32_13470</name>
</gene>
<keyword evidence="4" id="KW-1185">Reference proteome</keyword>
<evidence type="ECO:0000313" key="4">
    <source>
        <dbReference type="Proteomes" id="UP000321249"/>
    </source>
</evidence>
<feature type="transmembrane region" description="Helical" evidence="2">
    <location>
        <begin position="63"/>
        <end position="80"/>
    </location>
</feature>
<feature type="transmembrane region" description="Helical" evidence="2">
    <location>
        <begin position="208"/>
        <end position="235"/>
    </location>
</feature>
<comment type="caution">
    <text evidence="3">The sequence shown here is derived from an EMBL/GenBank/DDBJ whole genome shotgun (WGS) entry which is preliminary data.</text>
</comment>
<dbReference type="InterPro" id="IPR005240">
    <property type="entry name" value="DUF389"/>
</dbReference>
<accession>A0A5C6TW13</accession>
<dbReference type="Proteomes" id="UP000321249">
    <property type="component" value="Unassembled WGS sequence"/>
</dbReference>
<feature type="transmembrane region" description="Helical" evidence="2">
    <location>
        <begin position="86"/>
        <end position="109"/>
    </location>
</feature>
<feature type="transmembrane region" description="Helical" evidence="2">
    <location>
        <begin position="156"/>
        <end position="174"/>
    </location>
</feature>
<feature type="transmembrane region" description="Helical" evidence="2">
    <location>
        <begin position="121"/>
        <end position="144"/>
    </location>
</feature>
<keyword evidence="2" id="KW-1133">Transmembrane helix</keyword>